<dbReference type="AlphaFoldDB" id="A0A830BAU8"/>
<dbReference type="PANTHER" id="PTHR12949:SF0">
    <property type="entry name" value="DNA-DIRECTED RNA POLYMERASE III SUBUNIT RPC3"/>
    <property type="match status" value="1"/>
</dbReference>
<feature type="region of interest" description="Disordered" evidence="2">
    <location>
        <begin position="1"/>
        <end position="30"/>
    </location>
</feature>
<dbReference type="GO" id="GO:0005666">
    <property type="term" value="C:RNA polymerase III complex"/>
    <property type="evidence" value="ECO:0007669"/>
    <property type="project" value="UniProtKB-UniRule"/>
</dbReference>
<keyword evidence="5" id="KW-1185">Reference proteome</keyword>
<protein>
    <recommendedName>
        <fullName evidence="1">DNA-directed RNA polymerase III subunit RPC3</fullName>
        <shortName evidence="1">RNA polymerase III subunit C3</shortName>
    </recommendedName>
</protein>
<sequence>MESMRFLMEMDDVNEKDDEESSSKPGKKGLLRLDEDVLDPDKKKEVLWRVNFEEFMRRLRNKACISYVKTKINDEAGIVLSAILELSERSDTRPKIEKTSYLSLNAIYDEVIKKEGGLGMDFERIRVSLDHLGCETLSVGLDDSYSIDIKGIIEMAQNEEVCYFPQLSDVLF</sequence>
<dbReference type="Gene3D" id="1.10.10.10">
    <property type="entry name" value="Winged helix-like DNA-binding domain superfamily/Winged helix DNA-binding domain"/>
    <property type="match status" value="1"/>
</dbReference>
<feature type="domain" description="RNA polymerase III Rpc82 C -terminal" evidence="3">
    <location>
        <begin position="14"/>
        <end position="121"/>
    </location>
</feature>
<reference evidence="4" key="1">
    <citation type="submission" date="2020-07" db="EMBL/GenBank/DDBJ databases">
        <title>Ethylene signaling mediates host invasion by parasitic plants.</title>
        <authorList>
            <person name="Yoshida S."/>
        </authorList>
    </citation>
    <scope>NUCLEOTIDE SEQUENCE</scope>
    <source>
        <strain evidence="4">Okayama</strain>
    </source>
</reference>
<dbReference type="OrthoDB" id="272392at2759"/>
<dbReference type="Pfam" id="PF05645">
    <property type="entry name" value="RNA_pol_Rpc82"/>
    <property type="match status" value="1"/>
</dbReference>
<evidence type="ECO:0000256" key="1">
    <source>
        <dbReference type="RuleBase" id="RU367076"/>
    </source>
</evidence>
<dbReference type="EMBL" id="BMAC01000039">
    <property type="protein sequence ID" value="GFP82228.1"/>
    <property type="molecule type" value="Genomic_DNA"/>
</dbReference>
<dbReference type="GO" id="GO:0006351">
    <property type="term" value="P:DNA-templated transcription"/>
    <property type="evidence" value="ECO:0007669"/>
    <property type="project" value="InterPro"/>
</dbReference>
<evidence type="ECO:0000259" key="3">
    <source>
        <dbReference type="Pfam" id="PF05645"/>
    </source>
</evidence>
<dbReference type="PANTHER" id="PTHR12949">
    <property type="entry name" value="RNA POLYMERASE III DNA DIRECTED -RELATED"/>
    <property type="match status" value="1"/>
</dbReference>
<feature type="compositionally biased region" description="Acidic residues" evidence="2">
    <location>
        <begin position="9"/>
        <end position="20"/>
    </location>
</feature>
<evidence type="ECO:0000313" key="4">
    <source>
        <dbReference type="EMBL" id="GFP82228.1"/>
    </source>
</evidence>
<comment type="caution">
    <text evidence="4">The sequence shown here is derived from an EMBL/GenBank/DDBJ whole genome shotgun (WGS) entry which is preliminary data.</text>
</comment>
<keyword evidence="1" id="KW-0240">DNA-directed RNA polymerase</keyword>
<proteinExistence type="inferred from homology"/>
<comment type="similarity">
    <text evidence="1">Belongs to the eukaryotic RPC3/POLR3C RNA polymerase subunit family.</text>
</comment>
<dbReference type="InterPro" id="IPR036388">
    <property type="entry name" value="WH-like_DNA-bd_sf"/>
</dbReference>
<comment type="subcellular location">
    <subcellularLocation>
        <location evidence="1">Nucleus</location>
    </subcellularLocation>
</comment>
<evidence type="ECO:0000256" key="2">
    <source>
        <dbReference type="SAM" id="MobiDB-lite"/>
    </source>
</evidence>
<organism evidence="4 5">
    <name type="scientific">Phtheirospermum japonicum</name>
    <dbReference type="NCBI Taxonomy" id="374723"/>
    <lineage>
        <taxon>Eukaryota</taxon>
        <taxon>Viridiplantae</taxon>
        <taxon>Streptophyta</taxon>
        <taxon>Embryophyta</taxon>
        <taxon>Tracheophyta</taxon>
        <taxon>Spermatophyta</taxon>
        <taxon>Magnoliopsida</taxon>
        <taxon>eudicotyledons</taxon>
        <taxon>Gunneridae</taxon>
        <taxon>Pentapetalae</taxon>
        <taxon>asterids</taxon>
        <taxon>lamiids</taxon>
        <taxon>Lamiales</taxon>
        <taxon>Orobanchaceae</taxon>
        <taxon>Orobanchaceae incertae sedis</taxon>
        <taxon>Phtheirospermum</taxon>
    </lineage>
</organism>
<gene>
    <name evidence="4" type="ORF">PHJA_000366000</name>
</gene>
<keyword evidence="1" id="KW-0539">Nucleus</keyword>
<accession>A0A830BAU8</accession>
<comment type="function">
    <text evidence="1">DNA-dependent RNA polymerase catalyzes the transcription of DNA into RNA using the four ribonucleoside triphosphates as substrates. Specific core component of RNA polymerase III which synthesizes small RNAs, such as 5S rRNA and tRNAs.</text>
</comment>
<dbReference type="Proteomes" id="UP000653305">
    <property type="component" value="Unassembled WGS sequence"/>
</dbReference>
<evidence type="ECO:0000313" key="5">
    <source>
        <dbReference type="Proteomes" id="UP000653305"/>
    </source>
</evidence>
<dbReference type="InterPro" id="IPR039748">
    <property type="entry name" value="RPC3"/>
</dbReference>
<dbReference type="GO" id="GO:0003697">
    <property type="term" value="F:single-stranded DNA binding"/>
    <property type="evidence" value="ECO:0007669"/>
    <property type="project" value="UniProtKB-UniRule"/>
</dbReference>
<dbReference type="InterPro" id="IPR008806">
    <property type="entry name" value="RNA_pol_III_Rpc82_C"/>
</dbReference>
<name>A0A830BAU8_9LAMI</name>
<comment type="subunit">
    <text evidence="1">Component of the RNA polymerase III (Pol III) complex consisting of 17 subunits.</text>
</comment>
<keyword evidence="1" id="KW-0804">Transcription</keyword>